<accession>A0ABY6HM80</accession>
<keyword evidence="1" id="KW-0808">Transferase</keyword>
<dbReference type="SUPFAM" id="SSF69593">
    <property type="entry name" value="Glycerol-3-phosphate (1)-acyltransferase"/>
    <property type="match status" value="1"/>
</dbReference>
<dbReference type="PANTHER" id="PTHR10434:SF11">
    <property type="entry name" value="1-ACYL-SN-GLYCEROL-3-PHOSPHATE ACYLTRANSFERASE"/>
    <property type="match status" value="1"/>
</dbReference>
<evidence type="ECO:0000256" key="2">
    <source>
        <dbReference type="ARBA" id="ARBA00023315"/>
    </source>
</evidence>
<dbReference type="SMART" id="SM00563">
    <property type="entry name" value="PlsC"/>
    <property type="match status" value="1"/>
</dbReference>
<organism evidence="4 5">
    <name type="scientific">Candidatus Lokiarchaeum ossiferum</name>
    <dbReference type="NCBI Taxonomy" id="2951803"/>
    <lineage>
        <taxon>Archaea</taxon>
        <taxon>Promethearchaeati</taxon>
        <taxon>Promethearchaeota</taxon>
        <taxon>Promethearchaeia</taxon>
        <taxon>Promethearchaeales</taxon>
        <taxon>Promethearchaeaceae</taxon>
        <taxon>Candidatus Lokiarchaeum</taxon>
    </lineage>
</organism>
<proteinExistence type="predicted"/>
<dbReference type="EMBL" id="CP104013">
    <property type="protein sequence ID" value="UYP44619.1"/>
    <property type="molecule type" value="Genomic_DNA"/>
</dbReference>
<dbReference type="Pfam" id="PF01553">
    <property type="entry name" value="Acyltransferase"/>
    <property type="match status" value="1"/>
</dbReference>
<sequence length="269" mass="30938">MTIKSKRKKFVKHIIKYNVLDYFIPRLRRLYKRLGILDVMDNCFYWIAWKLCNWAFTKGRLWSGDSTHEANVPQTGAGIFIANHSHALDPFISACRINRKVHWVSKIENYYLPFFRPILQSSGSIPIRRGESDQNAMRLIRKELSQGEFVGMFPEGTRTRNGYLGRFHTGAARLCLEFQIPYIPVGVVGSYKSKIGDKIDVHVGRARYPPKGMKDNYENAKWFAEQMRQDILRLSGAVPDPQYVKAKAVNAKVEEIPTAVSTPSITKMH</sequence>
<reference evidence="4" key="1">
    <citation type="submission" date="2022-09" db="EMBL/GenBank/DDBJ databases">
        <title>Actin cytoskeleton and complex cell architecture in an #Asgard archaeon.</title>
        <authorList>
            <person name="Ponce Toledo R.I."/>
            <person name="Schleper C."/>
            <person name="Rodrigues Oliveira T."/>
            <person name="Wollweber F."/>
            <person name="Xu J."/>
            <person name="Rittmann S."/>
            <person name="Klingl A."/>
            <person name="Pilhofer M."/>
        </authorList>
    </citation>
    <scope>NUCLEOTIDE SEQUENCE</scope>
    <source>
        <strain evidence="4">B-35</strain>
    </source>
</reference>
<dbReference type="PANTHER" id="PTHR10434">
    <property type="entry name" value="1-ACYL-SN-GLYCEROL-3-PHOSPHATE ACYLTRANSFERASE"/>
    <property type="match status" value="1"/>
</dbReference>
<evidence type="ECO:0000256" key="1">
    <source>
        <dbReference type="ARBA" id="ARBA00022679"/>
    </source>
</evidence>
<feature type="domain" description="Phospholipid/glycerol acyltransferase" evidence="3">
    <location>
        <begin position="78"/>
        <end position="190"/>
    </location>
</feature>
<keyword evidence="2" id="KW-0012">Acyltransferase</keyword>
<evidence type="ECO:0000259" key="3">
    <source>
        <dbReference type="SMART" id="SM00563"/>
    </source>
</evidence>
<keyword evidence="5" id="KW-1185">Reference proteome</keyword>
<dbReference type="InterPro" id="IPR002123">
    <property type="entry name" value="Plipid/glycerol_acylTrfase"/>
</dbReference>
<gene>
    <name evidence="4" type="ORF">NEF87_000904</name>
</gene>
<dbReference type="Proteomes" id="UP001208689">
    <property type="component" value="Chromosome"/>
</dbReference>
<name>A0ABY6HM80_9ARCH</name>
<dbReference type="CDD" id="cd07989">
    <property type="entry name" value="LPLAT_AGPAT-like"/>
    <property type="match status" value="1"/>
</dbReference>
<evidence type="ECO:0000313" key="5">
    <source>
        <dbReference type="Proteomes" id="UP001208689"/>
    </source>
</evidence>
<protein>
    <recommendedName>
        <fullName evidence="3">Phospholipid/glycerol acyltransferase domain-containing protein</fullName>
    </recommendedName>
</protein>
<evidence type="ECO:0000313" key="4">
    <source>
        <dbReference type="EMBL" id="UYP44619.1"/>
    </source>
</evidence>